<evidence type="ECO:0000313" key="6">
    <source>
        <dbReference type="Proteomes" id="UP000694561"/>
    </source>
</evidence>
<name>A0A8C6FBT2_MONMO</name>
<dbReference type="Ensembl" id="ENSMMNT00015026651.1">
    <property type="protein sequence ID" value="ENSMMNP00015024261.1"/>
    <property type="gene ID" value="ENSMMNG00015017773.1"/>
</dbReference>
<feature type="signal peptide" evidence="4">
    <location>
        <begin position="1"/>
        <end position="18"/>
    </location>
</feature>
<reference evidence="5" key="2">
    <citation type="submission" date="2025-09" db="UniProtKB">
        <authorList>
            <consortium name="Ensembl"/>
        </authorList>
    </citation>
    <scope>IDENTIFICATION</scope>
</reference>
<dbReference type="GO" id="GO:0070476">
    <property type="term" value="P:rRNA (guanine-N7)-methylation"/>
    <property type="evidence" value="ECO:0007669"/>
    <property type="project" value="TreeGrafter"/>
</dbReference>
<keyword evidence="6" id="KW-1185">Reference proteome</keyword>
<keyword evidence="4" id="KW-0732">Signal</keyword>
<evidence type="ECO:0000313" key="5">
    <source>
        <dbReference type="Ensembl" id="ENSMMNP00015024261.1"/>
    </source>
</evidence>
<evidence type="ECO:0000256" key="3">
    <source>
        <dbReference type="ARBA" id="ARBA00030516"/>
    </source>
</evidence>
<feature type="chain" id="PRO_5034894794" description="Multifunctional methyltransferase subunit TRM112-like protein" evidence="4">
    <location>
        <begin position="19"/>
        <end position="124"/>
    </location>
</feature>
<evidence type="ECO:0000256" key="2">
    <source>
        <dbReference type="ARBA" id="ARBA00019989"/>
    </source>
</evidence>
<dbReference type="PROSITE" id="PS51257">
    <property type="entry name" value="PROKAR_LIPOPROTEIN"/>
    <property type="match status" value="1"/>
</dbReference>
<protein>
    <recommendedName>
        <fullName evidence="2">Multifunctional methyltransferase subunit TRM112-like protein</fullName>
    </recommendedName>
    <alternativeName>
        <fullName evidence="3">tRNA methyltransferase 112 homolog</fullName>
    </alternativeName>
</protein>
<proteinExistence type="inferred from homology"/>
<dbReference type="PANTHER" id="PTHR12773:SF0">
    <property type="entry name" value="MULTIFUNCTIONAL METHYLTRANSFERASE SUBUNIT TRM112-LIKE PROTEIN"/>
    <property type="match status" value="1"/>
</dbReference>
<sequence length="124" mass="13773">MKLLTHSLLSLPVQGMGACGFAPCLQTTEVCIDPVESNPDFVAGMIPKVEWVVLLEASDTLHLFKVPKKPIQGHEHKENFLRNMHHVLLEVDVLEGTLQCPESGFLFPISRGIPKMLLSDEITE</sequence>
<organism evidence="5 6">
    <name type="scientific">Monodon monoceros</name>
    <name type="common">Narwhal</name>
    <name type="synonym">Ceratodon monodon</name>
    <dbReference type="NCBI Taxonomy" id="40151"/>
    <lineage>
        <taxon>Eukaryota</taxon>
        <taxon>Metazoa</taxon>
        <taxon>Chordata</taxon>
        <taxon>Craniata</taxon>
        <taxon>Vertebrata</taxon>
        <taxon>Euteleostomi</taxon>
        <taxon>Mammalia</taxon>
        <taxon>Eutheria</taxon>
        <taxon>Laurasiatheria</taxon>
        <taxon>Artiodactyla</taxon>
        <taxon>Whippomorpha</taxon>
        <taxon>Cetacea</taxon>
        <taxon>Odontoceti</taxon>
        <taxon>Monodontidae</taxon>
        <taxon>Monodon</taxon>
    </lineage>
</organism>
<dbReference type="SUPFAM" id="SSF158997">
    <property type="entry name" value="Trm112p-like"/>
    <property type="match status" value="1"/>
</dbReference>
<evidence type="ECO:0000256" key="4">
    <source>
        <dbReference type="SAM" id="SignalP"/>
    </source>
</evidence>
<dbReference type="InterPro" id="IPR005651">
    <property type="entry name" value="Trm112-like"/>
</dbReference>
<dbReference type="GO" id="GO:0046982">
    <property type="term" value="F:protein heterodimerization activity"/>
    <property type="evidence" value="ECO:0007669"/>
    <property type="project" value="InterPro"/>
</dbReference>
<dbReference type="Pfam" id="PF03966">
    <property type="entry name" value="Trm112p"/>
    <property type="match status" value="1"/>
</dbReference>
<dbReference type="GeneTree" id="ENSGT00940000168009"/>
<reference evidence="5" key="1">
    <citation type="submission" date="2025-08" db="UniProtKB">
        <authorList>
            <consortium name="Ensembl"/>
        </authorList>
    </citation>
    <scope>IDENTIFICATION</scope>
</reference>
<dbReference type="Gene3D" id="2.20.25.10">
    <property type="match status" value="1"/>
</dbReference>
<dbReference type="AlphaFoldDB" id="A0A8C6FBT2"/>
<dbReference type="PANTHER" id="PTHR12773">
    <property type="entry name" value="UPF0315 PROTEIN-RELATED"/>
    <property type="match status" value="1"/>
</dbReference>
<evidence type="ECO:0000256" key="1">
    <source>
        <dbReference type="ARBA" id="ARBA00007980"/>
    </source>
</evidence>
<comment type="similarity">
    <text evidence="1">Belongs to the TRM112 family.</text>
</comment>
<dbReference type="Proteomes" id="UP000694561">
    <property type="component" value="Unplaced"/>
</dbReference>
<dbReference type="GO" id="GO:0030488">
    <property type="term" value="P:tRNA methylation"/>
    <property type="evidence" value="ECO:0007669"/>
    <property type="project" value="TreeGrafter"/>
</dbReference>
<dbReference type="InterPro" id="IPR039127">
    <property type="entry name" value="Trm112"/>
</dbReference>
<accession>A0A8C6FBT2</accession>